<dbReference type="EMBL" id="KL363186">
    <property type="protein sequence ID" value="KFD58037.1"/>
    <property type="molecule type" value="Genomic_DNA"/>
</dbReference>
<evidence type="ECO:0000256" key="1">
    <source>
        <dbReference type="SAM" id="MobiDB-lite"/>
    </source>
</evidence>
<sequence length="64" mass="7060">MVASASVNAKRPTNPEIQGARDRISALGPPTDPVRATLEHPRPKGSWYVRGALKAIRDRWRVKG</sequence>
<name>A0A085MLE1_9BILA</name>
<reference evidence="2 3" key="1">
    <citation type="journal article" date="2014" name="Nat. Genet.">
        <title>Genome and transcriptome of the porcine whipworm Trichuris suis.</title>
        <authorList>
            <person name="Jex A.R."/>
            <person name="Nejsum P."/>
            <person name="Schwarz E.M."/>
            <person name="Hu L."/>
            <person name="Young N.D."/>
            <person name="Hall R.S."/>
            <person name="Korhonen P.K."/>
            <person name="Liao S."/>
            <person name="Thamsborg S."/>
            <person name="Xia J."/>
            <person name="Xu P."/>
            <person name="Wang S."/>
            <person name="Scheerlinck J.P."/>
            <person name="Hofmann A."/>
            <person name="Sternberg P.W."/>
            <person name="Wang J."/>
            <person name="Gasser R.B."/>
        </authorList>
    </citation>
    <scope>NUCLEOTIDE SEQUENCE [LARGE SCALE GENOMIC DNA]</scope>
    <source>
        <strain evidence="2">DCEP-RM93M</strain>
    </source>
</reference>
<evidence type="ECO:0000313" key="3">
    <source>
        <dbReference type="Proteomes" id="UP000030764"/>
    </source>
</evidence>
<keyword evidence="3" id="KW-1185">Reference proteome</keyword>
<gene>
    <name evidence="2" type="ORF">M513_01270</name>
</gene>
<dbReference type="AlphaFoldDB" id="A0A085MLE1"/>
<proteinExistence type="predicted"/>
<feature type="region of interest" description="Disordered" evidence="1">
    <location>
        <begin position="1"/>
        <end position="44"/>
    </location>
</feature>
<evidence type="ECO:0000313" key="2">
    <source>
        <dbReference type="EMBL" id="KFD58037.1"/>
    </source>
</evidence>
<protein>
    <submittedName>
        <fullName evidence="2">Uncharacterized protein</fullName>
    </submittedName>
</protein>
<accession>A0A085MLE1</accession>
<organism evidence="2 3">
    <name type="scientific">Trichuris suis</name>
    <name type="common">pig whipworm</name>
    <dbReference type="NCBI Taxonomy" id="68888"/>
    <lineage>
        <taxon>Eukaryota</taxon>
        <taxon>Metazoa</taxon>
        <taxon>Ecdysozoa</taxon>
        <taxon>Nematoda</taxon>
        <taxon>Enoplea</taxon>
        <taxon>Dorylaimia</taxon>
        <taxon>Trichinellida</taxon>
        <taxon>Trichuridae</taxon>
        <taxon>Trichuris</taxon>
    </lineage>
</organism>
<dbReference type="Proteomes" id="UP000030764">
    <property type="component" value="Unassembled WGS sequence"/>
</dbReference>